<comment type="caution">
    <text evidence="1">The sequence shown here is derived from an EMBL/GenBank/DDBJ whole genome shotgun (WGS) entry which is preliminary data.</text>
</comment>
<keyword evidence="2" id="KW-1185">Reference proteome</keyword>
<sequence>MNLFCGFQEYMYCLATTDKLMAVLYKDGHEKDLCPSYKLLILFRACSLVIQFTGNVSALIEPGWLIFKKR</sequence>
<reference evidence="1 2" key="1">
    <citation type="submission" date="2015-12" db="EMBL/GenBank/DDBJ databases">
        <authorList>
            <person name="Shamseldin A."/>
            <person name="Moawad H."/>
            <person name="Abd El-Rahim W.M."/>
            <person name="Sadowsky M.J."/>
        </authorList>
    </citation>
    <scope>NUCLEOTIDE SEQUENCE [LARGE SCALE GENOMIC DNA]</scope>
    <source>
        <strain evidence="1 2">WF1</strain>
    </source>
</reference>
<evidence type="ECO:0000313" key="1">
    <source>
        <dbReference type="EMBL" id="OQK17842.1"/>
    </source>
</evidence>
<protein>
    <submittedName>
        <fullName evidence="1">Uncharacterized protein</fullName>
    </submittedName>
</protein>
<dbReference type="EMBL" id="LPUF01000001">
    <property type="protein sequence ID" value="OQK17842.1"/>
    <property type="molecule type" value="Genomic_DNA"/>
</dbReference>
<proteinExistence type="predicted"/>
<accession>A0A1V8M8J8</accession>
<dbReference type="STRING" id="1420851.AU255_08265"/>
<dbReference type="Proteomes" id="UP000191980">
    <property type="component" value="Unassembled WGS sequence"/>
</dbReference>
<organism evidence="1 2">
    <name type="scientific">Methyloprofundus sedimenti</name>
    <dbReference type="NCBI Taxonomy" id="1420851"/>
    <lineage>
        <taxon>Bacteria</taxon>
        <taxon>Pseudomonadati</taxon>
        <taxon>Pseudomonadota</taxon>
        <taxon>Gammaproteobacteria</taxon>
        <taxon>Methylococcales</taxon>
        <taxon>Methylococcaceae</taxon>
        <taxon>Methyloprofundus</taxon>
    </lineage>
</organism>
<name>A0A1V8M8J8_9GAMM</name>
<dbReference type="AlphaFoldDB" id="A0A1V8M8J8"/>
<gene>
    <name evidence="1" type="ORF">AU255_08265</name>
</gene>
<evidence type="ECO:0000313" key="2">
    <source>
        <dbReference type="Proteomes" id="UP000191980"/>
    </source>
</evidence>